<dbReference type="EMBL" id="PXYT01000007">
    <property type="protein sequence ID" value="PSR30798.1"/>
    <property type="molecule type" value="Genomic_DNA"/>
</dbReference>
<evidence type="ECO:0000256" key="1">
    <source>
        <dbReference type="SAM" id="SignalP"/>
    </source>
</evidence>
<feature type="chain" id="PRO_5015678382" description="ABC transporter substrate-binding protein" evidence="1">
    <location>
        <begin position="23"/>
        <end position="433"/>
    </location>
</feature>
<feature type="signal peptide" evidence="1">
    <location>
        <begin position="1"/>
        <end position="22"/>
    </location>
</feature>
<dbReference type="PROSITE" id="PS51257">
    <property type="entry name" value="PROKAR_LIPOPROTEIN"/>
    <property type="match status" value="1"/>
</dbReference>
<dbReference type="CDD" id="cd14748">
    <property type="entry name" value="PBP2_UgpB"/>
    <property type="match status" value="1"/>
</dbReference>
<dbReference type="AlphaFoldDB" id="A0A2T2X8M0"/>
<dbReference type="Pfam" id="PF13416">
    <property type="entry name" value="SBP_bac_8"/>
    <property type="match status" value="1"/>
</dbReference>
<evidence type="ECO:0000313" key="3">
    <source>
        <dbReference type="Proteomes" id="UP000242699"/>
    </source>
</evidence>
<name>A0A2T2X8M0_9FIRM</name>
<sequence length="433" mass="46825">MNKKSSIIFSLLSTVVMSSALAGCGPGVSHKTAHSTSPVTITFWNEMTGPYKVALAGEIHQFEKSHPQITVNDIVVPNDAALEPKLLTAIVAGNPPTLSQMNPPWATGFIQTHSLINLNPLIKGPHGFSLTPFYPNLLKPGKWPNGDQYLLPFNLGAAIMYYNKNAFDNAGITAPPKTWTQFARDAAKLSGSGKQAFAITLVHTYPWLAFFDQAAGNFVGSNGMPNKAAFSSHGPAVKALTLWSNMVKNGSAVLTHGYASQTDFANETSSILIGTTGFYPYVQAAVGNKFTLAEAPLPHDVRHATSMFGGYLGIFAKSTPSQQRAAFSFVKYLTSKTGQLYWMEHSQGYLPVRTDVAQAATAFLKTHPAQRVSLSVLPTAVAEPKVAWWDQFSHEVLLNAIVAVLINKETPVQAMHAAYQQAVKLARKDGTYQ</sequence>
<dbReference type="PANTHER" id="PTHR43649:SF12">
    <property type="entry name" value="DIACETYLCHITOBIOSE BINDING PROTEIN DASA"/>
    <property type="match status" value="1"/>
</dbReference>
<reference evidence="2 3" key="1">
    <citation type="journal article" date="2014" name="BMC Genomics">
        <title>Comparison of environmental and isolate Sulfobacillus genomes reveals diverse carbon, sulfur, nitrogen, and hydrogen metabolisms.</title>
        <authorList>
            <person name="Justice N.B."/>
            <person name="Norman A."/>
            <person name="Brown C.T."/>
            <person name="Singh A."/>
            <person name="Thomas B.C."/>
            <person name="Banfield J.F."/>
        </authorList>
    </citation>
    <scope>NUCLEOTIDE SEQUENCE [LARGE SCALE GENOMIC DNA]</scope>
    <source>
        <strain evidence="2">AMDSBA1</strain>
    </source>
</reference>
<dbReference type="InterPro" id="IPR006059">
    <property type="entry name" value="SBP"/>
</dbReference>
<dbReference type="Proteomes" id="UP000242699">
    <property type="component" value="Unassembled WGS sequence"/>
</dbReference>
<evidence type="ECO:0008006" key="4">
    <source>
        <dbReference type="Google" id="ProtNLM"/>
    </source>
</evidence>
<proteinExistence type="predicted"/>
<accession>A0A2T2X8M0</accession>
<dbReference type="SUPFAM" id="SSF53850">
    <property type="entry name" value="Periplasmic binding protein-like II"/>
    <property type="match status" value="1"/>
</dbReference>
<organism evidence="2 3">
    <name type="scientific">Sulfobacillus benefaciens</name>
    <dbReference type="NCBI Taxonomy" id="453960"/>
    <lineage>
        <taxon>Bacteria</taxon>
        <taxon>Bacillati</taxon>
        <taxon>Bacillota</taxon>
        <taxon>Clostridia</taxon>
        <taxon>Eubacteriales</taxon>
        <taxon>Clostridiales Family XVII. Incertae Sedis</taxon>
        <taxon>Sulfobacillus</taxon>
    </lineage>
</organism>
<gene>
    <name evidence="2" type="ORF">C7B43_04840</name>
</gene>
<dbReference type="InterPro" id="IPR050490">
    <property type="entry name" value="Bact_solute-bd_prot1"/>
</dbReference>
<keyword evidence="1" id="KW-0732">Signal</keyword>
<protein>
    <recommendedName>
        <fullName evidence="4">ABC transporter substrate-binding protein</fullName>
    </recommendedName>
</protein>
<dbReference type="Gene3D" id="3.40.190.10">
    <property type="entry name" value="Periplasmic binding protein-like II"/>
    <property type="match status" value="1"/>
</dbReference>
<comment type="caution">
    <text evidence="2">The sequence shown here is derived from an EMBL/GenBank/DDBJ whole genome shotgun (WGS) entry which is preliminary data.</text>
</comment>
<evidence type="ECO:0000313" key="2">
    <source>
        <dbReference type="EMBL" id="PSR30798.1"/>
    </source>
</evidence>
<dbReference type="PANTHER" id="PTHR43649">
    <property type="entry name" value="ARABINOSE-BINDING PROTEIN-RELATED"/>
    <property type="match status" value="1"/>
</dbReference>